<sequence length="399" mass="45081">MQSLGSLDNVAGRFAEWSKARAKRIENSYLAPLPLSTHSGSISVQNSVMLLDHLRGGATYYPLDSPAKWPSLQNEVIGLRQSTLADLTLRSESSCKESSKSAYEMRQIFSTDLATRRRLMTHPAMIIWLQQTVRILQTEGLASKGAVRQFEQFAEVRDRCLSGEDSKHYIVAGSVQVRRYHVDPLITAVAPPTFDFPANPEDIGDEQRATASRVYPLDFFTEVAEIALEQVATTWPELGSMFPRFVHTLIHVPDGTFRSASAARYSGVVFLSSDDATLLDLEESLVHEFGHQVLYWIMELDPLFLNDDNTEFELPWSGAERDFYGFYHAFYIYILLAHYYQRVALLRPPCREKALDRLREITDGLESAILQIQSIGNFTQHGQLFTENICTAARAVMSK</sequence>
<keyword evidence="2" id="KW-1185">Reference proteome</keyword>
<dbReference type="NCBIfam" id="TIGR04267">
    <property type="entry name" value="mod_HExxH"/>
    <property type="match status" value="1"/>
</dbReference>
<dbReference type="Proteomes" id="UP001431429">
    <property type="component" value="Unassembled WGS sequence"/>
</dbReference>
<reference evidence="1" key="1">
    <citation type="submission" date="2022-06" db="EMBL/GenBank/DDBJ databases">
        <title>Genome public.</title>
        <authorList>
            <person name="Sun Q."/>
        </authorList>
    </citation>
    <scope>NUCLEOTIDE SEQUENCE</scope>
    <source>
        <strain evidence="1">CWNU-1</strain>
    </source>
</reference>
<proteinExistence type="predicted"/>
<evidence type="ECO:0000313" key="2">
    <source>
        <dbReference type="Proteomes" id="UP001431429"/>
    </source>
</evidence>
<evidence type="ECO:0000313" key="1">
    <source>
        <dbReference type="EMBL" id="MCM2394310.1"/>
    </source>
</evidence>
<accession>A0ABT0V1T2</accession>
<name>A0ABT0V1T2_9ACTN</name>
<dbReference type="RefSeq" id="WP_250924605.1">
    <property type="nucleotide sequence ID" value="NZ_JAMQAW010000105.1"/>
</dbReference>
<organism evidence="1 2">
    <name type="scientific">Streptomyces albipurpureus</name>
    <dbReference type="NCBI Taxonomy" id="2897419"/>
    <lineage>
        <taxon>Bacteria</taxon>
        <taxon>Bacillati</taxon>
        <taxon>Actinomycetota</taxon>
        <taxon>Actinomycetes</taxon>
        <taxon>Kitasatosporales</taxon>
        <taxon>Streptomycetaceae</taxon>
        <taxon>Streptomyces</taxon>
    </lineage>
</organism>
<dbReference type="InterPro" id="IPR026337">
    <property type="entry name" value="AKG_HExxH"/>
</dbReference>
<comment type="caution">
    <text evidence="1">The sequence shown here is derived from an EMBL/GenBank/DDBJ whole genome shotgun (WGS) entry which is preliminary data.</text>
</comment>
<dbReference type="EMBL" id="JAMQAW010000105">
    <property type="protein sequence ID" value="MCM2394310.1"/>
    <property type="molecule type" value="Genomic_DNA"/>
</dbReference>
<gene>
    <name evidence="1" type="ORF">NBG84_39610</name>
</gene>
<protein>
    <submittedName>
        <fullName evidence="1">HEXXH motif-containing putative peptide modification protein</fullName>
    </submittedName>
</protein>